<evidence type="ECO:0000256" key="7">
    <source>
        <dbReference type="ARBA" id="ARBA00040847"/>
    </source>
</evidence>
<dbReference type="SUPFAM" id="SSF47895">
    <property type="entry name" value="Transducin (alpha subunit), insertion domain"/>
    <property type="match status" value="1"/>
</dbReference>
<dbReference type="Proteomes" id="UP001497525">
    <property type="component" value="Unassembled WGS sequence"/>
</dbReference>
<accession>A0AAV2T3D6</accession>
<dbReference type="InterPro" id="IPR027417">
    <property type="entry name" value="P-loop_NTPase"/>
</dbReference>
<dbReference type="Gene3D" id="1.10.400.10">
    <property type="entry name" value="GI Alpha 1, domain 2-like"/>
    <property type="match status" value="1"/>
</dbReference>
<proteinExistence type="predicted"/>
<evidence type="ECO:0000256" key="10">
    <source>
        <dbReference type="PIRSR" id="PIRSR601019-2"/>
    </source>
</evidence>
<evidence type="ECO:0000256" key="2">
    <source>
        <dbReference type="ARBA" id="ARBA00022723"/>
    </source>
</evidence>
<dbReference type="PANTHER" id="PTHR10218">
    <property type="entry name" value="GTP-BINDING PROTEIN ALPHA SUBUNIT"/>
    <property type="match status" value="1"/>
</dbReference>
<keyword evidence="3 9" id="KW-0547">Nucleotide-binding</keyword>
<feature type="binding site" evidence="10">
    <location>
        <position position="190"/>
    </location>
    <ligand>
        <name>Mg(2+)</name>
        <dbReference type="ChEBI" id="CHEBI:18420"/>
    </ligand>
</feature>
<dbReference type="EMBL" id="CAXLJL010000112">
    <property type="protein sequence ID" value="CAL5131993.1"/>
    <property type="molecule type" value="Genomic_DNA"/>
</dbReference>
<dbReference type="GO" id="GO:0003924">
    <property type="term" value="F:GTPase activity"/>
    <property type="evidence" value="ECO:0007669"/>
    <property type="project" value="InterPro"/>
</dbReference>
<keyword evidence="6" id="KW-0807">Transducer</keyword>
<protein>
    <recommendedName>
        <fullName evidence="7">Guanine nucleotide-binding protein G(q) subunit alpha</fullName>
    </recommendedName>
    <alternativeName>
        <fullName evidence="8">Guanine nucleotide-binding protein alpha-q</fullName>
    </alternativeName>
</protein>
<evidence type="ECO:0000256" key="3">
    <source>
        <dbReference type="ARBA" id="ARBA00022741"/>
    </source>
</evidence>
<dbReference type="PROSITE" id="PS51882">
    <property type="entry name" value="G_ALPHA"/>
    <property type="match status" value="1"/>
</dbReference>
<feature type="binding site" evidence="9">
    <location>
        <begin position="53"/>
        <end position="58"/>
    </location>
    <ligand>
        <name>GTP</name>
        <dbReference type="ChEBI" id="CHEBI:37565"/>
    </ligand>
</feature>
<feature type="binding site" evidence="9">
    <location>
        <begin position="283"/>
        <end position="286"/>
    </location>
    <ligand>
        <name>GTP</name>
        <dbReference type="ChEBI" id="CHEBI:37565"/>
    </ligand>
</feature>
<feature type="binding site" evidence="9">
    <location>
        <begin position="214"/>
        <end position="218"/>
    </location>
    <ligand>
        <name>GTP</name>
        <dbReference type="ChEBI" id="CHEBI:37565"/>
    </ligand>
</feature>
<evidence type="ECO:0000256" key="1">
    <source>
        <dbReference type="ARBA" id="ARBA00011356"/>
    </source>
</evidence>
<dbReference type="Pfam" id="PF00503">
    <property type="entry name" value="G-alpha"/>
    <property type="match status" value="1"/>
</dbReference>
<name>A0AAV2T3D6_CALDB</name>
<feature type="binding site" evidence="9">
    <location>
        <begin position="184"/>
        <end position="190"/>
    </location>
    <ligand>
        <name>GTP</name>
        <dbReference type="ChEBI" id="CHEBI:37565"/>
    </ligand>
</feature>
<organism evidence="11 12">
    <name type="scientific">Calicophoron daubneyi</name>
    <name type="common">Rumen fluke</name>
    <name type="synonym">Paramphistomum daubneyi</name>
    <dbReference type="NCBI Taxonomy" id="300641"/>
    <lineage>
        <taxon>Eukaryota</taxon>
        <taxon>Metazoa</taxon>
        <taxon>Spiralia</taxon>
        <taxon>Lophotrochozoa</taxon>
        <taxon>Platyhelminthes</taxon>
        <taxon>Trematoda</taxon>
        <taxon>Digenea</taxon>
        <taxon>Plagiorchiida</taxon>
        <taxon>Pronocephalata</taxon>
        <taxon>Paramphistomoidea</taxon>
        <taxon>Paramphistomidae</taxon>
        <taxon>Calicophoron</taxon>
    </lineage>
</organism>
<evidence type="ECO:0000256" key="5">
    <source>
        <dbReference type="ARBA" id="ARBA00023134"/>
    </source>
</evidence>
<gene>
    <name evidence="11" type="ORF">CDAUBV1_LOCUS4512</name>
</gene>
<comment type="subunit">
    <text evidence="1">G proteins are composed of 3 units; alpha, beta and gamma. The alpha chain contains the guanine nucleotide binding site.</text>
</comment>
<dbReference type="GO" id="GO:0005525">
    <property type="term" value="F:GTP binding"/>
    <property type="evidence" value="ECO:0007669"/>
    <property type="project" value="UniProtKB-KW"/>
</dbReference>
<keyword evidence="4 10" id="KW-0460">Magnesium</keyword>
<evidence type="ECO:0000256" key="6">
    <source>
        <dbReference type="ARBA" id="ARBA00023224"/>
    </source>
</evidence>
<dbReference type="FunFam" id="1.10.400.10:FF:000002">
    <property type="entry name" value="guanine nucleotide-binding protein G(Q) subunit alpha"/>
    <property type="match status" value="1"/>
</dbReference>
<dbReference type="PRINTS" id="PR00318">
    <property type="entry name" value="GPROTEINA"/>
</dbReference>
<sequence length="572" mass="65214">MLPLICCSSVKHSDKEQAEVKAKRVSKSIERQIREAQKNEANCVKLLLLGTGESGKSTILKQMKIIHVDGFSEEEKKEYVSYVRKNLRDAMLAVLGGMRMLGIEFELKENLDIAKTMIETPVTDSYLGTQKFFDDVERLWHDHGVRMTFSRANEYQLIDSAKYFLDRISDIRQETYIPSEQDILRCRTMTNGVSELQFEYNSGEKNAIKLRVFDVSGQRGARKKWIQLFDSVTAILFLVDTSSFDQTLREDRTQNRLMDSLEVFEQAWTNKYLRSVPVIVFLNKVDILDAKIRAGHRINQLQSFAANWLEMYEDRDCNLGSSVLESLDRFSLAPGSSIAMASSPTADTAPSPNHLSAPLTSTPLSNSFCKPMPNGRRPSVKEHSLIPDIRGSFRRASFRNLPNAFGKTVNAFNTNPHIRRFRRSFRQAIFSPTSHAPAYCGQNSRVSCTAAVAQVILGCPYHDFVPSVDEQKKFFAAVHYVEYSTIDPSGNGDANVVQLLPPHRETLRTACYIKHLFHKLTKEHPTSCQEEVKRRQCLFYYTCAVNTDCIRKVLEGCREFLIEDHLERFGLL</sequence>
<dbReference type="AlphaFoldDB" id="A0AAV2T3D6"/>
<evidence type="ECO:0000256" key="8">
    <source>
        <dbReference type="ARBA" id="ARBA00042116"/>
    </source>
</evidence>
<dbReference type="InterPro" id="IPR001019">
    <property type="entry name" value="Gprotein_alpha_su"/>
</dbReference>
<evidence type="ECO:0000256" key="4">
    <source>
        <dbReference type="ARBA" id="ARBA00022842"/>
    </source>
</evidence>
<dbReference type="FunFam" id="3.40.50.300:FF:000692">
    <property type="entry name" value="Guanine nucleotide-binding protein subunit alpha"/>
    <property type="match status" value="1"/>
</dbReference>
<dbReference type="SUPFAM" id="SSF52540">
    <property type="entry name" value="P-loop containing nucleoside triphosphate hydrolases"/>
    <property type="match status" value="1"/>
</dbReference>
<dbReference type="GO" id="GO:0005737">
    <property type="term" value="C:cytoplasm"/>
    <property type="evidence" value="ECO:0007669"/>
    <property type="project" value="TreeGrafter"/>
</dbReference>
<evidence type="ECO:0000313" key="11">
    <source>
        <dbReference type="EMBL" id="CAL5131993.1"/>
    </source>
</evidence>
<dbReference type="PANTHER" id="PTHR10218:SF367">
    <property type="entry name" value="GUANINE NUCLEOTIDE-BINDING PROTEIN G(F) SUBUNIT ALPHA"/>
    <property type="match status" value="1"/>
</dbReference>
<keyword evidence="2 10" id="KW-0479">Metal-binding</keyword>
<dbReference type="GO" id="GO:0007191">
    <property type="term" value="P:adenylate cyclase-activating dopamine receptor signaling pathway"/>
    <property type="evidence" value="ECO:0007669"/>
    <property type="project" value="TreeGrafter"/>
</dbReference>
<comment type="caution">
    <text evidence="11">The sequence shown here is derived from an EMBL/GenBank/DDBJ whole genome shotgun (WGS) entry which is preliminary data.</text>
</comment>
<evidence type="ECO:0000256" key="9">
    <source>
        <dbReference type="PIRSR" id="PIRSR601019-1"/>
    </source>
</evidence>
<dbReference type="GO" id="GO:0046872">
    <property type="term" value="F:metal ion binding"/>
    <property type="evidence" value="ECO:0007669"/>
    <property type="project" value="UniProtKB-KW"/>
</dbReference>
<dbReference type="CDD" id="cd00066">
    <property type="entry name" value="G-alpha"/>
    <property type="match status" value="1"/>
</dbReference>
<dbReference type="GO" id="GO:0007606">
    <property type="term" value="P:sensory perception of chemical stimulus"/>
    <property type="evidence" value="ECO:0007669"/>
    <property type="project" value="TreeGrafter"/>
</dbReference>
<dbReference type="InterPro" id="IPR011025">
    <property type="entry name" value="GproteinA_insert"/>
</dbReference>
<dbReference type="Gene3D" id="3.40.50.300">
    <property type="entry name" value="P-loop containing nucleotide triphosphate hydrolases"/>
    <property type="match status" value="2"/>
</dbReference>
<feature type="binding site" evidence="9">
    <location>
        <begin position="159"/>
        <end position="160"/>
    </location>
    <ligand>
        <name>GTP</name>
        <dbReference type="ChEBI" id="CHEBI:37565"/>
    </ligand>
</feature>
<dbReference type="GO" id="GO:0005834">
    <property type="term" value="C:heterotrimeric G-protein complex"/>
    <property type="evidence" value="ECO:0007669"/>
    <property type="project" value="TreeGrafter"/>
</dbReference>
<dbReference type="GO" id="GO:0031683">
    <property type="term" value="F:G-protein beta/gamma-subunit complex binding"/>
    <property type="evidence" value="ECO:0007669"/>
    <property type="project" value="InterPro"/>
</dbReference>
<feature type="binding site" evidence="10">
    <location>
        <position position="57"/>
    </location>
    <ligand>
        <name>Mg(2+)</name>
        <dbReference type="ChEBI" id="CHEBI:18420"/>
    </ligand>
</feature>
<dbReference type="SMART" id="SM00275">
    <property type="entry name" value="G_alpha"/>
    <property type="match status" value="1"/>
</dbReference>
<keyword evidence="5 9" id="KW-0342">GTP-binding</keyword>
<dbReference type="GO" id="GO:0001664">
    <property type="term" value="F:G protein-coupled receptor binding"/>
    <property type="evidence" value="ECO:0007669"/>
    <property type="project" value="TreeGrafter"/>
</dbReference>
<evidence type="ECO:0000313" key="12">
    <source>
        <dbReference type="Proteomes" id="UP001497525"/>
    </source>
</evidence>
<reference evidence="11" key="1">
    <citation type="submission" date="2024-06" db="EMBL/GenBank/DDBJ databases">
        <authorList>
            <person name="Liu X."/>
            <person name="Lenzi L."/>
            <person name="Haldenby T S."/>
            <person name="Uol C."/>
        </authorList>
    </citation>
    <scope>NUCLEOTIDE SEQUENCE</scope>
</reference>